<reference evidence="11 12" key="1">
    <citation type="submission" date="2014-08" db="EMBL/GenBank/DDBJ databases">
        <title>Comparative genomics reveals surprising divergence of two closely related strains of uncultivated UCYN-A cyanobacteria.</title>
        <authorList>
            <person name="Bombar D."/>
            <person name="Heller P."/>
            <person name="Sanchez-Baracaldo P."/>
            <person name="Carter B.J."/>
            <person name="Zert J.P."/>
        </authorList>
    </citation>
    <scope>NUCLEOTIDE SEQUENCE [LARGE SCALE GENOMIC DNA]</scope>
</reference>
<evidence type="ECO:0000256" key="7">
    <source>
        <dbReference type="ARBA" id="ARBA00022833"/>
    </source>
</evidence>
<dbReference type="STRING" id="1527444.ucyna2_00813"/>
<dbReference type="InterPro" id="IPR038418">
    <property type="entry name" value="6-PTP_synth/QueD_sf"/>
</dbReference>
<dbReference type="PATRIC" id="fig|1527444.3.peg.771"/>
<evidence type="ECO:0000256" key="4">
    <source>
        <dbReference type="ARBA" id="ARBA00012982"/>
    </source>
</evidence>
<comment type="pathway">
    <text evidence="2">Purine metabolism; 7-cyano-7-deazaguanine biosynthesis.</text>
</comment>
<dbReference type="PANTHER" id="PTHR12589">
    <property type="entry name" value="PYRUVOYL TETRAHYDROBIOPTERIN SYNTHASE"/>
    <property type="match status" value="1"/>
</dbReference>
<proteinExistence type="inferred from homology"/>
<dbReference type="FunFam" id="3.30.479.10:FF:000003">
    <property type="entry name" value="6-pyruvoyl tetrahydrobiopterin synthase"/>
    <property type="match status" value="1"/>
</dbReference>
<evidence type="ECO:0000256" key="9">
    <source>
        <dbReference type="ARBA" id="ARBA00031449"/>
    </source>
</evidence>
<dbReference type="Pfam" id="PF01242">
    <property type="entry name" value="PTPS"/>
    <property type="match status" value="2"/>
</dbReference>
<keyword evidence="6" id="KW-0479">Metal-binding</keyword>
<evidence type="ECO:0000256" key="1">
    <source>
        <dbReference type="ARBA" id="ARBA00001947"/>
    </source>
</evidence>
<sequence length="277" mass="32000">MKCVINRRAEFSASHRYYLPEWSMTKNEEQFGANSFFPGHGHNYVLFVSLEGGINEYGMIENLSLIKKIIKQQITDQFNYSYLNNICQEFSDALPTTENIARIIWERLYPHLPIINIKLFEHPRLWAEYRGNNMQATLTTQVHFSAAHRLALPNLSLEENTKIYGKCARVHGHGHNYFLDVSVTGNIDERTGMIVDLEDLQNIVNDYIVEPFDHTFFNKDVPYFVQTIPTAENIALYIAQLLKEPIKNLGVVLHKVKLTESPNNSCEIYCSQLIETL</sequence>
<accession>A0A086CGS4</accession>
<dbReference type="AlphaFoldDB" id="A0A086CGS4"/>
<dbReference type="Gene3D" id="3.30.479.10">
    <property type="entry name" value="6-pyruvoyl tetrahydropterin synthase/QueD"/>
    <property type="match status" value="2"/>
</dbReference>
<comment type="caution">
    <text evidence="11">The sequence shown here is derived from an EMBL/GenBank/DDBJ whole genome shotgun (WGS) entry which is preliminary data.</text>
</comment>
<dbReference type="GO" id="GO:0046872">
    <property type="term" value="F:metal ion binding"/>
    <property type="evidence" value="ECO:0007669"/>
    <property type="project" value="UniProtKB-KW"/>
</dbReference>
<evidence type="ECO:0000256" key="10">
    <source>
        <dbReference type="ARBA" id="ARBA00048807"/>
    </source>
</evidence>
<dbReference type="UniPathway" id="UPA00391"/>
<protein>
    <recommendedName>
        <fullName evidence="5">6-carboxy-5,6,7,8-tetrahydropterin synthase</fullName>
        <ecNumber evidence="4">4.1.2.50</ecNumber>
    </recommendedName>
    <alternativeName>
        <fullName evidence="9">Queuosine biosynthesis protein QueD</fullName>
    </alternativeName>
</protein>
<keyword evidence="8 11" id="KW-0456">Lyase</keyword>
<evidence type="ECO:0000313" key="12">
    <source>
        <dbReference type="Proteomes" id="UP000028922"/>
    </source>
</evidence>
<organism evidence="11 12">
    <name type="scientific">Candidatus Atelocyanobacterium thalassa isolate SIO64986</name>
    <dbReference type="NCBI Taxonomy" id="1527444"/>
    <lineage>
        <taxon>Bacteria</taxon>
        <taxon>Bacillati</taxon>
        <taxon>Cyanobacteriota</taxon>
        <taxon>Cyanophyceae</taxon>
        <taxon>Oscillatoriophycideae</taxon>
        <taxon>Chroococcales</taxon>
        <taxon>Aphanothecaceae</taxon>
        <taxon>Candidatus Atelocyanobacterium</taxon>
        <taxon>Candidatus Atelocyanobacterium thalassae</taxon>
    </lineage>
</organism>
<evidence type="ECO:0000256" key="2">
    <source>
        <dbReference type="ARBA" id="ARBA00005061"/>
    </source>
</evidence>
<dbReference type="PANTHER" id="PTHR12589:SF7">
    <property type="entry name" value="6-PYRUVOYL TETRAHYDROBIOPTERIN SYNTHASE"/>
    <property type="match status" value="1"/>
</dbReference>
<evidence type="ECO:0000256" key="8">
    <source>
        <dbReference type="ARBA" id="ARBA00023239"/>
    </source>
</evidence>
<dbReference type="InterPro" id="IPR007115">
    <property type="entry name" value="6-PTP_synth/QueD"/>
</dbReference>
<name>A0A086CGS4_9CHRO</name>
<evidence type="ECO:0000256" key="5">
    <source>
        <dbReference type="ARBA" id="ARBA00018141"/>
    </source>
</evidence>
<evidence type="ECO:0000256" key="3">
    <source>
        <dbReference type="ARBA" id="ARBA00008900"/>
    </source>
</evidence>
<keyword evidence="7" id="KW-0862">Zinc</keyword>
<comment type="cofactor">
    <cofactor evidence="1">
        <name>Zn(2+)</name>
        <dbReference type="ChEBI" id="CHEBI:29105"/>
    </cofactor>
</comment>
<evidence type="ECO:0000256" key="6">
    <source>
        <dbReference type="ARBA" id="ARBA00022723"/>
    </source>
</evidence>
<dbReference type="GO" id="GO:0070497">
    <property type="term" value="F:6-carboxytetrahydropterin synthase activity"/>
    <property type="evidence" value="ECO:0007669"/>
    <property type="project" value="UniProtKB-EC"/>
</dbReference>
<dbReference type="EMBL" id="JPSP01000008">
    <property type="protein sequence ID" value="KFF41388.1"/>
    <property type="molecule type" value="Genomic_DNA"/>
</dbReference>
<dbReference type="Proteomes" id="UP000028922">
    <property type="component" value="Unassembled WGS sequence"/>
</dbReference>
<gene>
    <name evidence="11" type="ORF">ucyna2_00813</name>
</gene>
<evidence type="ECO:0000313" key="11">
    <source>
        <dbReference type="EMBL" id="KFF41388.1"/>
    </source>
</evidence>
<dbReference type="EC" id="4.1.2.50" evidence="4"/>
<comment type="similarity">
    <text evidence="3">Belongs to the PTPS family. QueD subfamily.</text>
</comment>
<comment type="catalytic activity">
    <reaction evidence="10">
        <text>7,8-dihydroneopterin 3'-triphosphate + H2O = 6-carboxy-5,6,7,8-tetrahydropterin + triphosphate + acetaldehyde + 2 H(+)</text>
        <dbReference type="Rhea" id="RHEA:27966"/>
        <dbReference type="ChEBI" id="CHEBI:15343"/>
        <dbReference type="ChEBI" id="CHEBI:15377"/>
        <dbReference type="ChEBI" id="CHEBI:15378"/>
        <dbReference type="ChEBI" id="CHEBI:18036"/>
        <dbReference type="ChEBI" id="CHEBI:58462"/>
        <dbReference type="ChEBI" id="CHEBI:61032"/>
        <dbReference type="EC" id="4.1.2.50"/>
    </reaction>
</comment>
<dbReference type="SUPFAM" id="SSF55620">
    <property type="entry name" value="Tetrahydrobiopterin biosynthesis enzymes-like"/>
    <property type="match status" value="2"/>
</dbReference>
<dbReference type="eggNOG" id="COG0720">
    <property type="taxonomic scope" value="Bacteria"/>
</dbReference>